<dbReference type="Pfam" id="PF20500">
    <property type="entry name" value="DNA-PKcs_N"/>
    <property type="match status" value="1"/>
</dbReference>
<gene>
    <name evidence="2" type="ORF">NQ317_010041</name>
</gene>
<dbReference type="Proteomes" id="UP001162164">
    <property type="component" value="Unassembled WGS sequence"/>
</dbReference>
<keyword evidence="3" id="KW-1185">Reference proteome</keyword>
<dbReference type="EMBL" id="JAPWTJ010001145">
    <property type="protein sequence ID" value="KAJ8973604.1"/>
    <property type="molecule type" value="Genomic_DNA"/>
</dbReference>
<organism evidence="2 3">
    <name type="scientific">Molorchus minor</name>
    <dbReference type="NCBI Taxonomy" id="1323400"/>
    <lineage>
        <taxon>Eukaryota</taxon>
        <taxon>Metazoa</taxon>
        <taxon>Ecdysozoa</taxon>
        <taxon>Arthropoda</taxon>
        <taxon>Hexapoda</taxon>
        <taxon>Insecta</taxon>
        <taxon>Pterygota</taxon>
        <taxon>Neoptera</taxon>
        <taxon>Endopterygota</taxon>
        <taxon>Coleoptera</taxon>
        <taxon>Polyphaga</taxon>
        <taxon>Cucujiformia</taxon>
        <taxon>Chrysomeloidea</taxon>
        <taxon>Cerambycidae</taxon>
        <taxon>Lamiinae</taxon>
        <taxon>Monochamini</taxon>
        <taxon>Molorchus</taxon>
    </lineage>
</organism>
<proteinExistence type="predicted"/>
<accession>A0ABQ9J6U9</accession>
<evidence type="ECO:0000313" key="2">
    <source>
        <dbReference type="EMBL" id="KAJ8973604.1"/>
    </source>
</evidence>
<evidence type="ECO:0000313" key="3">
    <source>
        <dbReference type="Proteomes" id="UP001162164"/>
    </source>
</evidence>
<dbReference type="InterPro" id="IPR046804">
    <property type="entry name" value="DNA-PKcs_N"/>
</dbReference>
<evidence type="ECO:0000259" key="1">
    <source>
        <dbReference type="Pfam" id="PF20500"/>
    </source>
</evidence>
<feature type="domain" description="DNA-PKcs N-terminal" evidence="1">
    <location>
        <begin position="11"/>
        <end position="319"/>
    </location>
</feature>
<comment type="caution">
    <text evidence="2">The sequence shown here is derived from an EMBL/GenBank/DDBJ whole genome shotgun (WGS) entry which is preliminary data.</text>
</comment>
<reference evidence="2" key="1">
    <citation type="journal article" date="2023" name="Insect Mol. Biol.">
        <title>Genome sequencing provides insights into the evolution of gene families encoding plant cell wall-degrading enzymes in longhorned beetles.</title>
        <authorList>
            <person name="Shin N.R."/>
            <person name="Okamura Y."/>
            <person name="Kirsch R."/>
            <person name="Pauchet Y."/>
        </authorList>
    </citation>
    <scope>NUCLEOTIDE SEQUENCE</scope>
    <source>
        <strain evidence="2">MMC_N1</strain>
    </source>
</reference>
<protein>
    <recommendedName>
        <fullName evidence="1">DNA-PKcs N-terminal domain-containing protein</fullName>
    </recommendedName>
</protein>
<sequence>MIKNASLLSRQYFNGWCRDIMGQENATSHEKRLAIQCLRIFSDVFYKYLSSDEVTSLFLTIMQNFEYNYVLNYNPSSEQWEFLPYYVQTIANLMQFKSFSSSEFYCLQRAVINMIKSFHQLPHLHHDLVIDGIVTACFYLKKTKYFDVFIENIIYQGVVWTCCHEHISKEDFSEETDEKVITIKKFKPLWAGILNLSSNQSYNKYGMNLDDRKHILVRIVNQFVKTLMVLINKLNISVRLKGENTATELEEAYQVEQTNDYAIFLNVVDFYQEIFRFIDPKMFEKCICRIIKHFINKCIEFPLISGFYKLLSYSLKNRQQSGFV</sequence>
<name>A0ABQ9J6U9_9CUCU</name>